<proteinExistence type="inferred from homology"/>
<reference evidence="6" key="1">
    <citation type="submission" date="2009-11" db="EMBL/GenBank/DDBJ databases">
        <title>The complete chromosome of Xylanimonas cellulosilytica DSM 15894.</title>
        <authorList>
            <consortium name="US DOE Joint Genome Institute (JGI-PGF)"/>
            <person name="Lucas S."/>
            <person name="Copeland A."/>
            <person name="Lapidus A."/>
            <person name="Glavina del Rio T."/>
            <person name="Dalin E."/>
            <person name="Tice H."/>
            <person name="Bruce D."/>
            <person name="Goodwin L."/>
            <person name="Pitluck S."/>
            <person name="Kyrpides N."/>
            <person name="Mavromatis K."/>
            <person name="Ivanova N."/>
            <person name="Mikhailova N."/>
            <person name="Foster B."/>
            <person name="Clum A."/>
            <person name="Brettin T."/>
            <person name="Detter J.C."/>
            <person name="Han C."/>
            <person name="Larimer F."/>
            <person name="Land M."/>
            <person name="Hauser L."/>
            <person name="Markowitz V."/>
            <person name="Cheng J.F."/>
            <person name="Hugenholtz P."/>
            <person name="Woyke T."/>
            <person name="Wu D."/>
            <person name="Gehrich-Schroeter G."/>
            <person name="Schneider S."/>
            <person name="Pukall S.R."/>
            <person name="Klenk H.P."/>
            <person name="Eisen J.A."/>
        </authorList>
    </citation>
    <scope>NUCLEOTIDE SEQUENCE [LARGE SCALE GENOMIC DNA]</scope>
    <source>
        <strain evidence="6">DSM 15894 / CECT 5975 / LMG 20990 / XIL07</strain>
    </source>
</reference>
<dbReference type="STRING" id="446471.Xcel_2657"/>
<dbReference type="EMBL" id="CP001821">
    <property type="protein sequence ID" value="ACZ31671.1"/>
    <property type="molecule type" value="Genomic_DNA"/>
</dbReference>
<protein>
    <submittedName>
        <fullName evidence="5">Oxidoreductase domain protein</fullName>
    </submittedName>
</protein>
<feature type="domain" description="Gfo/Idh/MocA-like oxidoreductase N-terminal" evidence="3">
    <location>
        <begin position="39"/>
        <end position="168"/>
    </location>
</feature>
<dbReference type="InterPro" id="IPR036291">
    <property type="entry name" value="NAD(P)-bd_dom_sf"/>
</dbReference>
<dbReference type="AlphaFoldDB" id="D1BXA3"/>
<dbReference type="PANTHER" id="PTHR43377:SF2">
    <property type="entry name" value="BINDING ROSSMANN FOLD OXIDOREDUCTASE, PUTATIVE (AFU_ORTHOLOGUE AFUA_4G00560)-RELATED"/>
    <property type="match status" value="1"/>
</dbReference>
<dbReference type="KEGG" id="xce:Xcel_2657"/>
<dbReference type="InterPro" id="IPR004104">
    <property type="entry name" value="Gfo/Idh/MocA-like_OxRdtase_C"/>
</dbReference>
<feature type="domain" description="Gfo/Idh/MocA-like oxidoreductase C-terminal" evidence="4">
    <location>
        <begin position="182"/>
        <end position="475"/>
    </location>
</feature>
<dbReference type="Pfam" id="PF01408">
    <property type="entry name" value="GFO_IDH_MocA"/>
    <property type="match status" value="1"/>
</dbReference>
<feature type="region of interest" description="Disordered" evidence="2">
    <location>
        <begin position="1"/>
        <end position="29"/>
    </location>
</feature>
<dbReference type="Gene3D" id="3.30.360.10">
    <property type="entry name" value="Dihydrodipicolinate Reductase, domain 2"/>
    <property type="match status" value="1"/>
</dbReference>
<sequence length="500" mass="53601">MSGDQNPTAPRPSSAASATGDPAVVPQFAPVPAGRARRRYAVVGTGHRAGMYMDAITGPHADVAELVAWCDTNPARMAYYDAEVGRALGLDGPAGLPTYGPDGLEAMVVEQRVDVVVVTTPDVTHADLVARAQAAGADVVVEKPLTTTDAGCRTITDSVKATGRDVVMTFNYRYSPRNSSLREVIASGEIGEVTSVHFEWVLDTVHGADYFRRWHRQRQNSGSLLIHKSSHHFDLVNWWLGDVPARVYASAGLRFYGAANAAARGLGDRPERGTGVVGDPWSFDLTADPRLQALYLDAEQHDGYLRDRDVFSEGITIDDNMALVVDYARGATMTYSLNAHAPWEGYTVAVNGTKGRAELTVVERGVVVIDDRGHVVLDPSATPETQQAKLDAEGIRPEGERLVVQKHWQAAREWPIPAGIGGHGGGDAILLMDVFRRDLRIGDDPLGRAAGYRDGLAAVAVGIAANESLRTGQAVRIADLDLGEKLTVVEPVETTPTDAG</sequence>
<evidence type="ECO:0000259" key="4">
    <source>
        <dbReference type="Pfam" id="PF02894"/>
    </source>
</evidence>
<dbReference type="Proteomes" id="UP000002255">
    <property type="component" value="Chromosome"/>
</dbReference>
<dbReference type="OrthoDB" id="103047at2"/>
<gene>
    <name evidence="5" type="ordered locus">Xcel_2657</name>
</gene>
<name>D1BXA3_XYLCX</name>
<evidence type="ECO:0000313" key="5">
    <source>
        <dbReference type="EMBL" id="ACZ31671.1"/>
    </source>
</evidence>
<dbReference type="SUPFAM" id="SSF51735">
    <property type="entry name" value="NAD(P)-binding Rossmann-fold domains"/>
    <property type="match status" value="1"/>
</dbReference>
<evidence type="ECO:0000256" key="2">
    <source>
        <dbReference type="SAM" id="MobiDB-lite"/>
    </source>
</evidence>
<dbReference type="InterPro" id="IPR051450">
    <property type="entry name" value="Gfo/Idh/MocA_Oxidoreductases"/>
</dbReference>
<dbReference type="eggNOG" id="COG0673">
    <property type="taxonomic scope" value="Bacteria"/>
</dbReference>
<accession>D1BXA3</accession>
<dbReference type="Gene3D" id="3.40.50.720">
    <property type="entry name" value="NAD(P)-binding Rossmann-like Domain"/>
    <property type="match status" value="1"/>
</dbReference>
<evidence type="ECO:0000256" key="1">
    <source>
        <dbReference type="ARBA" id="ARBA00010928"/>
    </source>
</evidence>
<dbReference type="GO" id="GO:0000166">
    <property type="term" value="F:nucleotide binding"/>
    <property type="evidence" value="ECO:0007669"/>
    <property type="project" value="InterPro"/>
</dbReference>
<evidence type="ECO:0000313" key="6">
    <source>
        <dbReference type="Proteomes" id="UP000002255"/>
    </source>
</evidence>
<dbReference type="SUPFAM" id="SSF55347">
    <property type="entry name" value="Glyceraldehyde-3-phosphate dehydrogenase-like, C-terminal domain"/>
    <property type="match status" value="1"/>
</dbReference>
<dbReference type="Pfam" id="PF02894">
    <property type="entry name" value="GFO_IDH_MocA_C"/>
    <property type="match status" value="1"/>
</dbReference>
<dbReference type="PANTHER" id="PTHR43377">
    <property type="entry name" value="BILIVERDIN REDUCTASE A"/>
    <property type="match status" value="1"/>
</dbReference>
<organism evidence="5 6">
    <name type="scientific">Xylanimonas cellulosilytica (strain DSM 15894 / JCM 12276 / CECT 5975 / KCTC 9989 / LMG 20990 / NBRC 107835 / XIL07)</name>
    <dbReference type="NCBI Taxonomy" id="446471"/>
    <lineage>
        <taxon>Bacteria</taxon>
        <taxon>Bacillati</taxon>
        <taxon>Actinomycetota</taxon>
        <taxon>Actinomycetes</taxon>
        <taxon>Micrococcales</taxon>
        <taxon>Promicromonosporaceae</taxon>
        <taxon>Xylanimonas</taxon>
    </lineage>
</organism>
<keyword evidence="6" id="KW-1185">Reference proteome</keyword>
<feature type="compositionally biased region" description="Low complexity" evidence="2">
    <location>
        <begin position="7"/>
        <end position="29"/>
    </location>
</feature>
<dbReference type="RefSeq" id="WP_012879413.1">
    <property type="nucleotide sequence ID" value="NC_013530.1"/>
</dbReference>
<dbReference type="InterPro" id="IPR000683">
    <property type="entry name" value="Gfo/Idh/MocA-like_OxRdtase_N"/>
</dbReference>
<dbReference type="HOGENOM" id="CLU_052304_0_0_11"/>
<reference evidence="5 6" key="2">
    <citation type="journal article" date="2010" name="Stand. Genomic Sci.">
        <title>Complete genome sequence of Xylanimonas cellulosilytica type strain (XIL07).</title>
        <authorList>
            <person name="Foster B."/>
            <person name="Pukall R."/>
            <person name="Abt B."/>
            <person name="Nolan M."/>
            <person name="Glavina Del Rio T."/>
            <person name="Chen F."/>
            <person name="Lucas S."/>
            <person name="Tice H."/>
            <person name="Pitluck S."/>
            <person name="Cheng J.-F."/>
            <person name="Chertkov O."/>
            <person name="Brettin T."/>
            <person name="Han C."/>
            <person name="Detter J.C."/>
            <person name="Bruce D."/>
            <person name="Goodwin L."/>
            <person name="Ivanova N."/>
            <person name="Mavromatis K."/>
            <person name="Pati A."/>
            <person name="Mikhailova N."/>
            <person name="Chen A."/>
            <person name="Palaniappan K."/>
            <person name="Land M."/>
            <person name="Hauser L."/>
            <person name="Chang Y.-J."/>
            <person name="Jeffries C.D."/>
            <person name="Chain P."/>
            <person name="Rohde M."/>
            <person name="Goeker M."/>
            <person name="Bristow J."/>
            <person name="Eisen J.A."/>
            <person name="Markowitz V."/>
            <person name="Hugenholtz P."/>
            <person name="Kyrpides N.C."/>
            <person name="Klenk H.-P."/>
            <person name="Lapidus A."/>
        </authorList>
    </citation>
    <scope>NUCLEOTIDE SEQUENCE [LARGE SCALE GENOMIC DNA]</scope>
    <source>
        <strain evidence="6">DSM 15894 / CECT 5975 / LMG 20990 / XIL07</strain>
    </source>
</reference>
<evidence type="ECO:0000259" key="3">
    <source>
        <dbReference type="Pfam" id="PF01408"/>
    </source>
</evidence>
<comment type="similarity">
    <text evidence="1">Belongs to the Gfo/Idh/MocA family.</text>
</comment>